<feature type="compositionally biased region" description="Basic and acidic residues" evidence="2">
    <location>
        <begin position="259"/>
        <end position="316"/>
    </location>
</feature>
<keyword evidence="1" id="KW-0175">Coiled coil</keyword>
<keyword evidence="4" id="KW-1185">Reference proteome</keyword>
<feature type="region of interest" description="Disordered" evidence="2">
    <location>
        <begin position="1"/>
        <end position="74"/>
    </location>
</feature>
<dbReference type="Proteomes" id="UP001158576">
    <property type="component" value="Chromosome XSR"/>
</dbReference>
<feature type="compositionally biased region" description="Basic and acidic residues" evidence="2">
    <location>
        <begin position="341"/>
        <end position="356"/>
    </location>
</feature>
<feature type="coiled-coil region" evidence="1">
    <location>
        <begin position="153"/>
        <end position="212"/>
    </location>
</feature>
<protein>
    <submittedName>
        <fullName evidence="3">Oidioi.mRNA.OKI2018_I69.XSR.g16540.t1.cds</fullName>
    </submittedName>
</protein>
<accession>A0ABN7SI96</accession>
<feature type="compositionally biased region" description="Basic and acidic residues" evidence="2">
    <location>
        <begin position="24"/>
        <end position="52"/>
    </location>
</feature>
<reference evidence="3 4" key="1">
    <citation type="submission" date="2021-04" db="EMBL/GenBank/DDBJ databases">
        <authorList>
            <person name="Bliznina A."/>
        </authorList>
    </citation>
    <scope>NUCLEOTIDE SEQUENCE [LARGE SCALE GENOMIC DNA]</scope>
</reference>
<evidence type="ECO:0000256" key="2">
    <source>
        <dbReference type="SAM" id="MobiDB-lite"/>
    </source>
</evidence>
<evidence type="ECO:0000313" key="3">
    <source>
        <dbReference type="EMBL" id="CAG5099473.1"/>
    </source>
</evidence>
<proteinExistence type="predicted"/>
<evidence type="ECO:0000313" key="4">
    <source>
        <dbReference type="Proteomes" id="UP001158576"/>
    </source>
</evidence>
<evidence type="ECO:0000256" key="1">
    <source>
        <dbReference type="SAM" id="Coils"/>
    </source>
</evidence>
<feature type="compositionally biased region" description="Basic residues" evidence="2">
    <location>
        <begin position="1"/>
        <end position="10"/>
    </location>
</feature>
<organism evidence="3 4">
    <name type="scientific">Oikopleura dioica</name>
    <name type="common">Tunicate</name>
    <dbReference type="NCBI Taxonomy" id="34765"/>
    <lineage>
        <taxon>Eukaryota</taxon>
        <taxon>Metazoa</taxon>
        <taxon>Chordata</taxon>
        <taxon>Tunicata</taxon>
        <taxon>Appendicularia</taxon>
        <taxon>Copelata</taxon>
        <taxon>Oikopleuridae</taxon>
        <taxon>Oikopleura</taxon>
    </lineage>
</organism>
<feature type="region of interest" description="Disordered" evidence="2">
    <location>
        <begin position="218"/>
        <end position="316"/>
    </location>
</feature>
<name>A0ABN7SI96_OIKDI</name>
<gene>
    <name evidence="3" type="ORF">OKIOD_LOCUS8098</name>
</gene>
<feature type="region of interest" description="Disordered" evidence="2">
    <location>
        <begin position="341"/>
        <end position="383"/>
    </location>
</feature>
<dbReference type="EMBL" id="OU015569">
    <property type="protein sequence ID" value="CAG5099473.1"/>
    <property type="molecule type" value="Genomic_DNA"/>
</dbReference>
<sequence length="613" mass="71186">MAYKKRRNREKTKTPENPIAATAKEVKEKSASEILNKKEETSAQMKKQEESYNRGSRTSPFRRTRNRKARSKEVSAKDSTITVYDLQLNHAKAVTNAAYRVLVEQGSRAAKTYLAHLEYVLGGMCQMEMKFRMKFDNERGCDYFKHWLAPEPAERKNAKADSAREQLLEAIELVLLKHEKKAKELEEANLENQRLERSITSMQRQLEDFKDKLILDRERKKPNGVSSRVSDKWSQENSDSPVPEKLFSEKSSSRNRRSLQNEERPKPGRRGEKDQEHTITPRGDGNSRRQPQRDGETRRDRRSRGERGKINGKKEDVEWEENVEDFHDKVKNLSIKDTDEREVQIERRDRRSQGDSRKRRSRPLESASPDRVVEEGDKASNSTWFPGDKRARWERPCFENYEVVVLGDSQLKEFGKSKINLDGYNITSFSGCDILELIYILRTGALKDQFTNENPFAKRSNRERFDNGIKKNMMPLSNFCPCCESNCMKKFTGRLIIGIGLNNALKVSEAGFEKQDVRKLLQCLNRDIKYCMPKLKSLHFVQPIKVPRWAFEGEEGQISLDVYRELLEVLKDYPCSPAAPLLTERDFDDDATHLAPRASERYWKAHFNAIESS</sequence>
<feature type="compositionally biased region" description="Basic residues" evidence="2">
    <location>
        <begin position="60"/>
        <end position="70"/>
    </location>
</feature>